<evidence type="ECO:0000313" key="6">
    <source>
        <dbReference type="Proteomes" id="UP001280629"/>
    </source>
</evidence>
<proteinExistence type="inferred from homology"/>
<gene>
    <name evidence="5" type="ORF">QT716_04510</name>
</gene>
<evidence type="ECO:0000256" key="1">
    <source>
        <dbReference type="ARBA" id="ARBA00004370"/>
    </source>
</evidence>
<dbReference type="Gene3D" id="3.30.450.330">
    <property type="match status" value="1"/>
</dbReference>
<dbReference type="Gene3D" id="3.40.710.10">
    <property type="entry name" value="DD-peptidase/beta-lactamase superfamily"/>
    <property type="match status" value="1"/>
</dbReference>
<reference evidence="5 6" key="1">
    <citation type="submission" date="2023-06" db="EMBL/GenBank/DDBJ databases">
        <title>Sporosarcina sp. nov., isolated from Korean traditional fermented seafood 'Jeotgal'.</title>
        <authorList>
            <person name="Yang A.-I."/>
            <person name="Shin N.-R."/>
        </authorList>
    </citation>
    <scope>NUCLEOTIDE SEQUENCE [LARGE SCALE GENOMIC DNA]</scope>
    <source>
        <strain evidence="5 6">KCTC3840</strain>
    </source>
</reference>
<comment type="subcellular location">
    <subcellularLocation>
        <location evidence="1">Membrane</location>
    </subcellularLocation>
</comment>
<feature type="domain" description="PASTA" evidence="4">
    <location>
        <begin position="574"/>
        <end position="631"/>
    </location>
</feature>
<dbReference type="SUPFAM" id="SSF56519">
    <property type="entry name" value="Penicillin binding protein dimerisation domain"/>
    <property type="match status" value="1"/>
</dbReference>
<dbReference type="PANTHER" id="PTHR30627:SF1">
    <property type="entry name" value="PEPTIDOGLYCAN D,D-TRANSPEPTIDASE FTSI"/>
    <property type="match status" value="1"/>
</dbReference>
<dbReference type="InterPro" id="IPR005311">
    <property type="entry name" value="PBP_dimer"/>
</dbReference>
<dbReference type="PROSITE" id="PS51178">
    <property type="entry name" value="PASTA"/>
    <property type="match status" value="1"/>
</dbReference>
<accession>A0ABU4FZ10</accession>
<dbReference type="Gene3D" id="3.90.1310.10">
    <property type="entry name" value="Penicillin-binding protein 2a (Domain 2)"/>
    <property type="match status" value="1"/>
</dbReference>
<dbReference type="RefSeq" id="WP_317934954.1">
    <property type="nucleotide sequence ID" value="NZ_JAUBDH010000002.1"/>
</dbReference>
<dbReference type="InterPro" id="IPR001460">
    <property type="entry name" value="PCN-bd_Tpept"/>
</dbReference>
<dbReference type="InterPro" id="IPR036138">
    <property type="entry name" value="PBP_dimer_sf"/>
</dbReference>
<dbReference type="EMBL" id="JAUBDH010000002">
    <property type="protein sequence ID" value="MDW0109315.1"/>
    <property type="molecule type" value="Genomic_DNA"/>
</dbReference>
<dbReference type="Proteomes" id="UP001280629">
    <property type="component" value="Unassembled WGS sequence"/>
</dbReference>
<evidence type="ECO:0000259" key="4">
    <source>
        <dbReference type="PROSITE" id="PS51178"/>
    </source>
</evidence>
<dbReference type="InterPro" id="IPR011927">
    <property type="entry name" value="SpoVD_pbp"/>
</dbReference>
<evidence type="ECO:0000256" key="2">
    <source>
        <dbReference type="ARBA" id="ARBA00007171"/>
    </source>
</evidence>
<dbReference type="PANTHER" id="PTHR30627">
    <property type="entry name" value="PEPTIDOGLYCAN D,D-TRANSPEPTIDASE"/>
    <property type="match status" value="1"/>
</dbReference>
<dbReference type="Pfam" id="PF00905">
    <property type="entry name" value="Transpeptidase"/>
    <property type="match status" value="1"/>
</dbReference>
<dbReference type="SUPFAM" id="SSF56601">
    <property type="entry name" value="beta-lactamase/transpeptidase-like"/>
    <property type="match status" value="1"/>
</dbReference>
<name>A0ABU4FZ10_9BACL</name>
<dbReference type="Pfam" id="PF03717">
    <property type="entry name" value="PBP_dimer"/>
    <property type="match status" value="1"/>
</dbReference>
<evidence type="ECO:0000256" key="3">
    <source>
        <dbReference type="ARBA" id="ARBA00023136"/>
    </source>
</evidence>
<dbReference type="InterPro" id="IPR005543">
    <property type="entry name" value="PASTA_dom"/>
</dbReference>
<keyword evidence="6" id="KW-1185">Reference proteome</keyword>
<evidence type="ECO:0000313" key="5">
    <source>
        <dbReference type="EMBL" id="MDW0109315.1"/>
    </source>
</evidence>
<dbReference type="NCBIfam" id="TIGR02214">
    <property type="entry name" value="spoVD_pbp"/>
    <property type="match status" value="1"/>
</dbReference>
<comment type="similarity">
    <text evidence="2">Belongs to the transpeptidase family.</text>
</comment>
<sequence length="631" mass="69270">MQSKKRLRAVFIIFILLLGATIGKLFHAQIIKHEWLKERAQANWDREIPFGPVRGEIVDRHGKLIVGNELAPTLYFMPAQNPDPEGAAAKIAPIIKVDQKKLAKKMNKKDYMVKLAPEAKNISKAQADEISALKIPGLYTGVDFMRSYPNGELLSRLIGFTGYDGEGLAGIEYAYNEFLNGTGDKIRMYTDARGISLPHVDDDFKDGVEGSSVVLTIDSEIQKIVERELSQAMEKYDASQALAIVMNPKTGELFSLASAPSFDPANYQDANPDIYNRNLPVWMTFEPGSTFKIMTLAASLEENLIDLENETFNDPGYTMVGGARLRCWKREGHGHQTYLEVVENSCNPGFIEMGRRLGEEKLSAYIRDFGFGESTESGIAGEAKGILFAKDAFGPVEQATTAFGQGISVTPIQQVQAVAAAVNGGMLYKPYIVKEIIGPDGKASQSYVPEMKRRVISEETSAQVRKALESVVANGSGRNAYVDGIRVGGKTGTAQKVEDGKYKEGDYIVSFIGIAPANDPELVVYIAIDSPKNSVQFGGVIAAPIVGRIIDEIAPLAGISAQKGQIEKEYRWGDPITFEVPDLKGLTKDEVAKQQLTMRIEWHGDGKKINKQLPISGTEMNEEDVIHVYTD</sequence>
<keyword evidence="3" id="KW-0472">Membrane</keyword>
<dbReference type="SUPFAM" id="SSF54184">
    <property type="entry name" value="Penicillin-binding protein 2x (pbp-2x), c-terminal domain"/>
    <property type="match status" value="1"/>
</dbReference>
<organism evidence="5 6">
    <name type="scientific">Sporosarcina aquimarina</name>
    <dbReference type="NCBI Taxonomy" id="114975"/>
    <lineage>
        <taxon>Bacteria</taxon>
        <taxon>Bacillati</taxon>
        <taxon>Bacillota</taxon>
        <taxon>Bacilli</taxon>
        <taxon>Bacillales</taxon>
        <taxon>Caryophanaceae</taxon>
        <taxon>Sporosarcina</taxon>
    </lineage>
</organism>
<dbReference type="InterPro" id="IPR012338">
    <property type="entry name" value="Beta-lactam/transpept-like"/>
</dbReference>
<comment type="caution">
    <text evidence="5">The sequence shown here is derived from an EMBL/GenBank/DDBJ whole genome shotgun (WGS) entry which is preliminary data.</text>
</comment>
<dbReference type="InterPro" id="IPR050515">
    <property type="entry name" value="Beta-lactam/transpept"/>
</dbReference>
<protein>
    <submittedName>
        <fullName evidence="5">Stage V sporulation protein D</fullName>
    </submittedName>
</protein>